<dbReference type="AlphaFoldDB" id="A0A4Q0SGM4"/>
<dbReference type="GO" id="GO:0043531">
    <property type="term" value="F:ADP binding"/>
    <property type="evidence" value="ECO:0007669"/>
    <property type="project" value="InterPro"/>
</dbReference>
<proteinExistence type="predicted"/>
<evidence type="ECO:0000256" key="1">
    <source>
        <dbReference type="ARBA" id="ARBA00023125"/>
    </source>
</evidence>
<dbReference type="CDD" id="cd00383">
    <property type="entry name" value="trans_reg_C"/>
    <property type="match status" value="1"/>
</dbReference>
<dbReference type="Gene3D" id="1.25.40.10">
    <property type="entry name" value="Tetratricopeptide repeat domain"/>
    <property type="match status" value="1"/>
</dbReference>
<dbReference type="InterPro" id="IPR016032">
    <property type="entry name" value="Sig_transdc_resp-reg_C-effctor"/>
</dbReference>
<evidence type="ECO:0000256" key="2">
    <source>
        <dbReference type="PROSITE-ProRule" id="PRU01091"/>
    </source>
</evidence>
<dbReference type="InterPro" id="IPR002182">
    <property type="entry name" value="NB-ARC"/>
</dbReference>
<dbReference type="Proteomes" id="UP000289546">
    <property type="component" value="Unassembled WGS sequence"/>
</dbReference>
<dbReference type="InterPro" id="IPR036388">
    <property type="entry name" value="WH-like_DNA-bd_sf"/>
</dbReference>
<dbReference type="GO" id="GO:0006355">
    <property type="term" value="P:regulation of DNA-templated transcription"/>
    <property type="evidence" value="ECO:0007669"/>
    <property type="project" value="InterPro"/>
</dbReference>
<keyword evidence="1 2" id="KW-0238">DNA-binding</keyword>
<dbReference type="InterPro" id="IPR011990">
    <property type="entry name" value="TPR-like_helical_dom_sf"/>
</dbReference>
<gene>
    <name evidence="4" type="ORF">XH99_01180</name>
</gene>
<dbReference type="PRINTS" id="PR00364">
    <property type="entry name" value="DISEASERSIST"/>
</dbReference>
<dbReference type="PROSITE" id="PS51755">
    <property type="entry name" value="OMPR_PHOB"/>
    <property type="match status" value="1"/>
</dbReference>
<evidence type="ECO:0000313" key="4">
    <source>
        <dbReference type="EMBL" id="RXH38397.1"/>
    </source>
</evidence>
<accession>A0A4Q0SGM4</accession>
<name>A0A4Q0SGM4_9BRAD</name>
<dbReference type="EMBL" id="LBJQ01000005">
    <property type="protein sequence ID" value="RXH38397.1"/>
    <property type="molecule type" value="Genomic_DNA"/>
</dbReference>
<feature type="domain" description="OmpR/PhoB-type" evidence="3">
    <location>
        <begin position="9"/>
        <end position="107"/>
    </location>
</feature>
<dbReference type="PANTHER" id="PTHR47691">
    <property type="entry name" value="REGULATOR-RELATED"/>
    <property type="match status" value="1"/>
</dbReference>
<dbReference type="OrthoDB" id="4473689at2"/>
<dbReference type="SUPFAM" id="SSF48452">
    <property type="entry name" value="TPR-like"/>
    <property type="match status" value="1"/>
</dbReference>
<dbReference type="SMART" id="SM00382">
    <property type="entry name" value="AAA"/>
    <property type="match status" value="1"/>
</dbReference>
<reference evidence="4 5" key="1">
    <citation type="submission" date="2015-04" db="EMBL/GenBank/DDBJ databases">
        <title>Comparative genomics of rhizobia nodulating Arachis hypogaea in China.</title>
        <authorList>
            <person name="Li Y."/>
        </authorList>
    </citation>
    <scope>NUCLEOTIDE SEQUENCE [LARGE SCALE GENOMIC DNA]</scope>
    <source>
        <strain evidence="4 5">CCBAU 51757</strain>
    </source>
</reference>
<dbReference type="InterPro" id="IPR058852">
    <property type="entry name" value="HTH_77"/>
</dbReference>
<dbReference type="PANTHER" id="PTHR47691:SF3">
    <property type="entry name" value="HTH-TYPE TRANSCRIPTIONAL REGULATOR RV0890C-RELATED"/>
    <property type="match status" value="1"/>
</dbReference>
<dbReference type="SUPFAM" id="SSF46894">
    <property type="entry name" value="C-terminal effector domain of the bipartite response regulators"/>
    <property type="match status" value="1"/>
</dbReference>
<dbReference type="GO" id="GO:0003677">
    <property type="term" value="F:DNA binding"/>
    <property type="evidence" value="ECO:0007669"/>
    <property type="project" value="UniProtKB-UniRule"/>
</dbReference>
<dbReference type="GO" id="GO:0000160">
    <property type="term" value="P:phosphorelay signal transduction system"/>
    <property type="evidence" value="ECO:0007669"/>
    <property type="project" value="InterPro"/>
</dbReference>
<dbReference type="InterPro" id="IPR027417">
    <property type="entry name" value="P-loop_NTPase"/>
</dbReference>
<dbReference type="Pfam" id="PF25872">
    <property type="entry name" value="HTH_77"/>
    <property type="match status" value="1"/>
</dbReference>
<sequence>MTTAASQNKDVWSFGPFTVVAGERLLAKEGVPVELGARALDMLIALISKPNEVVSKKELMSRVWPDVTVEEASLRFHMASLRKALGDGKEGARYITTLAGRGYCFVAPVTRGSRAPEVAPAAAVNFPHANLPSRPSRMVGRDDDVVKLAAELISCRFVSIVGTGGVGKTTVATAVAHHLLDSFAGSVLFVDFGMLIDPKLASTAVASMLGQSVQSEDASQGLIAFLQSRRTLLILDNCEHLLETVAPLASRIIEVAPQAHILATSREALQVEGEHVYRLDALACPPEEPGLTAASVQQFPATRLFAERALASGARLDLSDEEARVIADICRKLDGVALAIELAARRVESHGLQQTAALLDERLARLWRGSRTAPPRQQTLQATLDWSYGLLSQQERLVLRRLAVFVGHFTLDAALEVVTGALLDRSIVFEAIDSLVAKSMVATRPIGAMMRYRLLDTTRAYALDISLDAAEATDLAVRHANYYRRWLEQTGKDWETLSTGTEKAPYFAGLNNVRAALDWCFGEEGNATAGIELASAATPVLLTMSLLTESQRWSERALAALDEQRRGGREEMQLQAGLGISLMFTRGNSDQARAALTRSLAIAEDYGDAFQSSGMLSMLHLYHLRSGDYDLALRCAEHASAMASKLDDQMLRTVSHSLLGISRHLAGDLNGGRTELETALQSSLGKTAGRAIYFGFDHLSLSRASLATTLWLQGYPAQASARALEVLDDAEHMNHPVSLAIALTAMITLLWTGELDAVEQHLEWFVARAKTQSFGPYVDVGGGLQAELAIRRGDFKAIDTLIECLEKLHGAHYERFTARFNTMIAQGFAATGRFTEGIALVDKTMQLVEAKGGIPYIPELLRLKASILLTMPTPRASEAERCFEMSLESSRAQGLRAWELRTATDLAAHWAGQGRAKNARTLLQPVFGQFTEGWDTPDLLAAKSLLNKLDLAASC</sequence>
<dbReference type="InterPro" id="IPR003593">
    <property type="entry name" value="AAA+_ATPase"/>
</dbReference>
<dbReference type="Pfam" id="PF00486">
    <property type="entry name" value="Trans_reg_C"/>
    <property type="match status" value="1"/>
</dbReference>
<dbReference type="Gene3D" id="1.10.10.10">
    <property type="entry name" value="Winged helix-like DNA-binding domain superfamily/Winged helix DNA-binding domain"/>
    <property type="match status" value="1"/>
</dbReference>
<comment type="caution">
    <text evidence="4">The sequence shown here is derived from an EMBL/GenBank/DDBJ whole genome shotgun (WGS) entry which is preliminary data.</text>
</comment>
<protein>
    <submittedName>
        <fullName evidence="4">Transcriptional regulator</fullName>
    </submittedName>
</protein>
<organism evidence="4 5">
    <name type="scientific">Bradyrhizobium nanningense</name>
    <dbReference type="NCBI Taxonomy" id="1325118"/>
    <lineage>
        <taxon>Bacteria</taxon>
        <taxon>Pseudomonadati</taxon>
        <taxon>Pseudomonadota</taxon>
        <taxon>Alphaproteobacteria</taxon>
        <taxon>Hyphomicrobiales</taxon>
        <taxon>Nitrobacteraceae</taxon>
        <taxon>Bradyrhizobium</taxon>
    </lineage>
</organism>
<dbReference type="SUPFAM" id="SSF52540">
    <property type="entry name" value="P-loop containing nucleoside triphosphate hydrolases"/>
    <property type="match status" value="1"/>
</dbReference>
<dbReference type="RefSeq" id="WP_128916170.1">
    <property type="nucleotide sequence ID" value="NZ_LBJC01000077.1"/>
</dbReference>
<dbReference type="Gene3D" id="3.40.50.300">
    <property type="entry name" value="P-loop containing nucleotide triphosphate hydrolases"/>
    <property type="match status" value="1"/>
</dbReference>
<feature type="DNA-binding region" description="OmpR/PhoB-type" evidence="2">
    <location>
        <begin position="9"/>
        <end position="107"/>
    </location>
</feature>
<dbReference type="Pfam" id="PF00931">
    <property type="entry name" value="NB-ARC"/>
    <property type="match status" value="1"/>
</dbReference>
<evidence type="ECO:0000313" key="5">
    <source>
        <dbReference type="Proteomes" id="UP000289546"/>
    </source>
</evidence>
<dbReference type="InterPro" id="IPR001867">
    <property type="entry name" value="OmpR/PhoB-type_DNA-bd"/>
</dbReference>
<keyword evidence="5" id="KW-1185">Reference proteome</keyword>
<evidence type="ECO:0000259" key="3">
    <source>
        <dbReference type="PROSITE" id="PS51755"/>
    </source>
</evidence>
<dbReference type="SMART" id="SM00862">
    <property type="entry name" value="Trans_reg_C"/>
    <property type="match status" value="1"/>
</dbReference>